<reference evidence="1 2" key="1">
    <citation type="submission" date="2018-05" db="EMBL/GenBank/DDBJ databases">
        <title>genome sequencing of Nitrosopumilus sp. NM25.</title>
        <authorList>
            <person name="Mori K."/>
            <person name="Nakagawa T."/>
        </authorList>
    </citation>
    <scope>NUCLEOTIDE SEQUENCE [LARGE SCALE GENOMIC DNA]</scope>
    <source>
        <strain evidence="1 2">NM25</strain>
    </source>
</reference>
<keyword evidence="2" id="KW-1185">Reference proteome</keyword>
<dbReference type="EMBL" id="BGKI01000004">
    <property type="protein sequence ID" value="GBH34268.1"/>
    <property type="molecule type" value="Genomic_DNA"/>
</dbReference>
<organism evidence="1 2">
    <name type="scientific">Nitrosopumilus zosterae</name>
    <dbReference type="NCBI Taxonomy" id="718286"/>
    <lineage>
        <taxon>Archaea</taxon>
        <taxon>Nitrososphaerota</taxon>
        <taxon>Nitrososphaeria</taxon>
        <taxon>Nitrosopumilales</taxon>
        <taxon>Nitrosopumilaceae</taxon>
        <taxon>Nitrosopumilus</taxon>
    </lineage>
</organism>
<dbReference type="RefSeq" id="WP_109876871.1">
    <property type="nucleotide sequence ID" value="NZ_AP026695.1"/>
</dbReference>
<accession>A0A2S2KS39</accession>
<dbReference type="GeneID" id="76208603"/>
<evidence type="ECO:0000313" key="1">
    <source>
        <dbReference type="EMBL" id="GBH34268.1"/>
    </source>
</evidence>
<dbReference type="Proteomes" id="UP000245829">
    <property type="component" value="Unassembled WGS sequence"/>
</dbReference>
<gene>
    <name evidence="1" type="ORF">NZNM25_10590</name>
</gene>
<evidence type="ECO:0000313" key="2">
    <source>
        <dbReference type="Proteomes" id="UP000245829"/>
    </source>
</evidence>
<dbReference type="OrthoDB" id="379419at2157"/>
<comment type="caution">
    <text evidence="1">The sequence shown here is derived from an EMBL/GenBank/DDBJ whole genome shotgun (WGS) entry which is preliminary data.</text>
</comment>
<dbReference type="AlphaFoldDB" id="A0A2S2KS39"/>
<proteinExistence type="predicted"/>
<sequence>MVQKEFGCDNNGCNHTIVVTSPDDVYTRLLRDVCCDESMEKKYECDDCHFMNTRYWCVKHPSHVIGFGAKDPYDETRFSTYV</sequence>
<protein>
    <submittedName>
        <fullName evidence="1">Uncharacterized protein</fullName>
    </submittedName>
</protein>
<name>A0A2S2KS39_9ARCH</name>